<evidence type="ECO:0000256" key="2">
    <source>
        <dbReference type="ARBA" id="ARBA00022679"/>
    </source>
</evidence>
<dbReference type="STRING" id="89784.SAMN04489725_101242"/>
<evidence type="ECO:0000256" key="4">
    <source>
        <dbReference type="PIRNR" id="PIRNR006078"/>
    </source>
</evidence>
<dbReference type="Gene3D" id="3.90.1510.10">
    <property type="entry name" value="Glycerate kinase, domain 2"/>
    <property type="match status" value="1"/>
</dbReference>
<evidence type="ECO:0000313" key="6">
    <source>
        <dbReference type="EMBL" id="SDW05985.1"/>
    </source>
</evidence>
<dbReference type="Proteomes" id="UP001157137">
    <property type="component" value="Unassembled WGS sequence"/>
</dbReference>
<accession>A0A1H2QFY2</accession>
<reference evidence="6" key="2">
    <citation type="submission" date="2016-10" db="EMBL/GenBank/DDBJ databases">
        <authorList>
            <person name="de Groot N.N."/>
        </authorList>
    </citation>
    <scope>NUCLEOTIDE SEQUENCE [LARGE SCALE GENOMIC DNA]</scope>
    <source>
        <strain evidence="6">DSM 12489</strain>
    </source>
</reference>
<dbReference type="NCBIfam" id="TIGR00045">
    <property type="entry name" value="glycerate kinase"/>
    <property type="match status" value="1"/>
</dbReference>
<dbReference type="InterPro" id="IPR004381">
    <property type="entry name" value="Glycerate_kinase"/>
</dbReference>
<dbReference type="InterPro" id="IPR018193">
    <property type="entry name" value="Glyc_kinase_flavodox-like_fold"/>
</dbReference>
<evidence type="ECO:0000256" key="3">
    <source>
        <dbReference type="ARBA" id="ARBA00022777"/>
    </source>
</evidence>
<keyword evidence="3 4" id="KW-0418">Kinase</keyword>
<dbReference type="EMBL" id="BSRA01000002">
    <property type="protein sequence ID" value="GLV12657.1"/>
    <property type="molecule type" value="Genomic_DNA"/>
</dbReference>
<dbReference type="Pfam" id="PF02595">
    <property type="entry name" value="Gly_kinase"/>
    <property type="match status" value="1"/>
</dbReference>
<dbReference type="RefSeq" id="WP_006448118.1">
    <property type="nucleotide sequence ID" value="NZ_BSRA01000002.1"/>
</dbReference>
<keyword evidence="2 4" id="KW-0808">Transferase</keyword>
<dbReference type="InterPro" id="IPR036129">
    <property type="entry name" value="Glycerate_kinase_sf"/>
</dbReference>
<proteinExistence type="inferred from homology"/>
<sequence>MHFLVAPDSFKGSLTSARAAQAFALGVQRACPKANILQLPIADGGEGTVASLLQATGGEMVNVDVHDSLARPIRAGYVVLPDGTAVLEAASAVGINLVQPADRNLWQANSRGLGEMLLHALERGHRRIIVGLGGSGTNDAGIGLLHALGARFYDAAGHSLEPTPAACQAVARVDLANLHPALHGADIWAACDVANPLCGTRGATFVYGPQKGATAADLPRLDAVLSHIASTVEQAFARPCQALPGAGAAGGIGFALLVLGAQFARGVDLVLDAIDFDLHLQTADLVLTGEGCTDEQTCFGKAVAGVAERAKAAGVPVICISGAVLEGAKGLYDLGVSAMFSIVNGPISAEDAMEQAFSLTANAAEMVVRAFLAGYQRTQGTMRSTMNS</sequence>
<reference evidence="5" key="3">
    <citation type="submission" date="2023-02" db="EMBL/GenBank/DDBJ databases">
        <title>Proposal of a novel subspecies: Alicyclobacillus hesperidum subspecies aegle.</title>
        <authorList>
            <person name="Goto K."/>
            <person name="Fujii T."/>
            <person name="Yasui K."/>
            <person name="Mochida K."/>
            <person name="Kato-Tanaka Y."/>
            <person name="Morohoshi S."/>
            <person name="An S.Y."/>
            <person name="Kasai H."/>
            <person name="Yokota A."/>
        </authorList>
    </citation>
    <scope>NUCLEOTIDE SEQUENCE</scope>
    <source>
        <strain evidence="5">DSM 12766</strain>
    </source>
</reference>
<dbReference type="Proteomes" id="UP000182589">
    <property type="component" value="Unassembled WGS sequence"/>
</dbReference>
<protein>
    <submittedName>
        <fullName evidence="6">Glycerate kinase</fullName>
    </submittedName>
</protein>
<evidence type="ECO:0000313" key="5">
    <source>
        <dbReference type="EMBL" id="GLV12657.1"/>
    </source>
</evidence>
<dbReference type="PANTHER" id="PTHR21599">
    <property type="entry name" value="GLYCERATE KINASE"/>
    <property type="match status" value="1"/>
</dbReference>
<dbReference type="EMBL" id="FNOJ01000001">
    <property type="protein sequence ID" value="SDW05985.1"/>
    <property type="molecule type" value="Genomic_DNA"/>
</dbReference>
<dbReference type="InterPro" id="IPR018197">
    <property type="entry name" value="Glycerate_kinase_RE-like"/>
</dbReference>
<gene>
    <name evidence="5" type="ORF">Heshes_03410</name>
    <name evidence="6" type="ORF">SAMN04489725_101242</name>
</gene>
<dbReference type="GO" id="GO:0008887">
    <property type="term" value="F:glycerate kinase activity"/>
    <property type="evidence" value="ECO:0007669"/>
    <property type="project" value="UniProtKB-UniRule"/>
</dbReference>
<dbReference type="AlphaFoldDB" id="A0A1H2QFY2"/>
<dbReference type="GO" id="GO:0031388">
    <property type="term" value="P:organic acid phosphorylation"/>
    <property type="evidence" value="ECO:0007669"/>
    <property type="project" value="UniProtKB-UniRule"/>
</dbReference>
<name>A0A1H2QFY2_9BACL</name>
<organism evidence="6 7">
    <name type="scientific">Alicyclobacillus hesperidum</name>
    <dbReference type="NCBI Taxonomy" id="89784"/>
    <lineage>
        <taxon>Bacteria</taxon>
        <taxon>Bacillati</taxon>
        <taxon>Bacillota</taxon>
        <taxon>Bacilli</taxon>
        <taxon>Bacillales</taxon>
        <taxon>Alicyclobacillaceae</taxon>
        <taxon>Alicyclobacillus</taxon>
    </lineage>
</organism>
<dbReference type="Gene3D" id="3.40.50.10350">
    <property type="entry name" value="Glycerate kinase, domain 1"/>
    <property type="match status" value="1"/>
</dbReference>
<evidence type="ECO:0000256" key="1">
    <source>
        <dbReference type="ARBA" id="ARBA00006284"/>
    </source>
</evidence>
<keyword evidence="7" id="KW-1185">Reference proteome</keyword>
<evidence type="ECO:0000313" key="7">
    <source>
        <dbReference type="Proteomes" id="UP000182589"/>
    </source>
</evidence>
<dbReference type="SUPFAM" id="SSF110738">
    <property type="entry name" value="Glycerate kinase I"/>
    <property type="match status" value="1"/>
</dbReference>
<comment type="similarity">
    <text evidence="1 4">Belongs to the glycerate kinase type-1 family.</text>
</comment>
<dbReference type="PIRSF" id="PIRSF006078">
    <property type="entry name" value="GlxK"/>
    <property type="match status" value="1"/>
</dbReference>
<reference evidence="7" key="1">
    <citation type="submission" date="2016-10" db="EMBL/GenBank/DDBJ databases">
        <authorList>
            <person name="Varghese N."/>
        </authorList>
    </citation>
    <scope>NUCLEOTIDE SEQUENCE [LARGE SCALE GENOMIC DNA]</scope>
    <source>
        <strain evidence="7">DSM 12489</strain>
    </source>
</reference>
<dbReference type="PANTHER" id="PTHR21599:SF0">
    <property type="entry name" value="GLYCERATE KINASE"/>
    <property type="match status" value="1"/>
</dbReference>